<evidence type="ECO:0000256" key="1">
    <source>
        <dbReference type="SAM" id="MobiDB-lite"/>
    </source>
</evidence>
<feature type="region of interest" description="Disordered" evidence="1">
    <location>
        <begin position="129"/>
        <end position="188"/>
    </location>
</feature>
<evidence type="ECO:0000313" key="2">
    <source>
        <dbReference type="EMBL" id="SCL75085.1"/>
    </source>
</evidence>
<gene>
    <name evidence="2" type="ORF">L21_0975</name>
</gene>
<protein>
    <submittedName>
        <fullName evidence="2">Uncharacterized protein</fullName>
    </submittedName>
</protein>
<dbReference type="AlphaFoldDB" id="A0A1M4MJK2"/>
<organism evidence="2 3">
    <name type="scientific">Methanoculleus chikugoensis</name>
    <dbReference type="NCBI Taxonomy" id="118126"/>
    <lineage>
        <taxon>Archaea</taxon>
        <taxon>Methanobacteriati</taxon>
        <taxon>Methanobacteriota</taxon>
        <taxon>Stenosarchaea group</taxon>
        <taxon>Methanomicrobia</taxon>
        <taxon>Methanomicrobiales</taxon>
        <taxon>Methanomicrobiaceae</taxon>
        <taxon>Methanoculleus</taxon>
    </lineage>
</organism>
<evidence type="ECO:0000313" key="3">
    <source>
        <dbReference type="Proteomes" id="UP000184671"/>
    </source>
</evidence>
<feature type="compositionally biased region" description="Basic and acidic residues" evidence="1">
    <location>
        <begin position="169"/>
        <end position="178"/>
    </location>
</feature>
<dbReference type="Proteomes" id="UP000184671">
    <property type="component" value="Unassembled WGS sequence"/>
</dbReference>
<name>A0A1M4MJK2_9EURY</name>
<feature type="region of interest" description="Disordered" evidence="1">
    <location>
        <begin position="1"/>
        <end position="70"/>
    </location>
</feature>
<dbReference type="STRING" id="118126.L21_0975"/>
<reference evidence="2 3" key="1">
    <citation type="submission" date="2016-08" db="EMBL/GenBank/DDBJ databases">
        <authorList>
            <person name="Seilhamer J.J."/>
        </authorList>
    </citation>
    <scope>NUCLEOTIDE SEQUENCE [LARGE SCALE GENOMIC DNA]</scope>
    <source>
        <strain evidence="2">L21-II-0</strain>
    </source>
</reference>
<feature type="compositionally biased region" description="Low complexity" evidence="1">
    <location>
        <begin position="159"/>
        <end position="168"/>
    </location>
</feature>
<accession>A0A1M4MJK2</accession>
<sequence length="209" mass="22387">MAILPRSTAWGDAGEEPCTAFNQVSPRTAPAPRGRGRRPKAGRGGGYRYPGWVETGEGGPAPLPVSPSPNGDTPTVHYMGRAGRRTIHGFPPAIATHCPRPSRAGEEAEGRAGWGFQIPRRGRRRGVLLPPGYLRRAPPSIPTRGRGSSQKRTEKIRSSSRTYSTFSRSSERSPERSTVKKSPPDGSAMVKFIVVSTCTVPSATVISST</sequence>
<dbReference type="EMBL" id="FMID01000024">
    <property type="protein sequence ID" value="SCL75085.1"/>
    <property type="molecule type" value="Genomic_DNA"/>
</dbReference>
<proteinExistence type="predicted"/>